<comment type="subcellular location">
    <subcellularLocation>
        <location evidence="1">Cell membrane</location>
        <topology evidence="1">Multi-pass membrane protein</topology>
    </subcellularLocation>
</comment>
<dbReference type="EMBL" id="OCNJ01000001">
    <property type="protein sequence ID" value="SOD88930.1"/>
    <property type="molecule type" value="Genomic_DNA"/>
</dbReference>
<feature type="transmembrane region" description="Helical" evidence="7">
    <location>
        <begin position="366"/>
        <end position="388"/>
    </location>
</feature>
<feature type="transmembrane region" description="Helical" evidence="7">
    <location>
        <begin position="220"/>
        <end position="243"/>
    </location>
</feature>
<feature type="transmembrane region" description="Helical" evidence="7">
    <location>
        <begin position="341"/>
        <end position="359"/>
    </location>
</feature>
<dbReference type="GO" id="GO:0005886">
    <property type="term" value="C:plasma membrane"/>
    <property type="evidence" value="ECO:0007669"/>
    <property type="project" value="UniProtKB-SubCell"/>
</dbReference>
<keyword evidence="9" id="KW-1185">Reference proteome</keyword>
<keyword evidence="6 7" id="KW-0472">Membrane</keyword>
<evidence type="ECO:0000256" key="6">
    <source>
        <dbReference type="ARBA" id="ARBA00023136"/>
    </source>
</evidence>
<evidence type="ECO:0000256" key="4">
    <source>
        <dbReference type="ARBA" id="ARBA00022692"/>
    </source>
</evidence>
<evidence type="ECO:0000256" key="1">
    <source>
        <dbReference type="ARBA" id="ARBA00004651"/>
    </source>
</evidence>
<sequence length="470" mass="52966">MAERLEPRLYPYHGGDLPEAQAQIAAIPTAFPHRWRWWWMTIAAAAATVMLLIAIGATFSEGIGLWGNNAPNYWGMAIMNYVWWIGIGNAGTMISALLLLLGRGWRNSLNRMAETMTVFAVACAGLFPIIHLGRPGFVMYVFPYPNTQDLWPQFRSPLFMDVTAVFSYLLVSVIFWYVGLLPDLAAMRDRAPTRRWQVFYGLLALGWRNSARHWDTWWNVYKGCAILAVPLVISVHSGVGLLFAMGPQAGWHTTLFPPFFVIGALYSGFAVVAMLATTLRHAFGLHALVTERHLDILGKVLLATALMTGYGYVMEAFTQWWSGDPFERNTLMDRFVGEYAWLWWTTIVCNLVLIQLLWFKPFRVRPVLLFAMGVVGTVGMWFERYMLLITTTYRPFISAEDGPYVATAWEWMILGGTIGLFLFGYLLFVRLLPMISGFEAKETIAEMARKRGETVGAAGPHSPASGRTMP</sequence>
<dbReference type="RefSeq" id="WP_097276979.1">
    <property type="nucleotide sequence ID" value="NZ_OCNJ01000001.1"/>
</dbReference>
<dbReference type="PANTHER" id="PTHR43044">
    <property type="match status" value="1"/>
</dbReference>
<evidence type="ECO:0000313" key="9">
    <source>
        <dbReference type="Proteomes" id="UP000219621"/>
    </source>
</evidence>
<keyword evidence="5 7" id="KW-1133">Transmembrane helix</keyword>
<accession>A0A286G078</accession>
<evidence type="ECO:0000256" key="5">
    <source>
        <dbReference type="ARBA" id="ARBA00022989"/>
    </source>
</evidence>
<feature type="transmembrane region" description="Helical" evidence="7">
    <location>
        <begin position="81"/>
        <end position="105"/>
    </location>
</feature>
<evidence type="ECO:0000256" key="7">
    <source>
        <dbReference type="SAM" id="Phobius"/>
    </source>
</evidence>
<proteinExistence type="inferred from homology"/>
<dbReference type="AlphaFoldDB" id="A0A286G078"/>
<feature type="transmembrane region" description="Helical" evidence="7">
    <location>
        <begin position="300"/>
        <end position="321"/>
    </location>
</feature>
<feature type="transmembrane region" description="Helical" evidence="7">
    <location>
        <begin position="255"/>
        <end position="279"/>
    </location>
</feature>
<feature type="transmembrane region" description="Helical" evidence="7">
    <location>
        <begin position="117"/>
        <end position="142"/>
    </location>
</feature>
<keyword evidence="3" id="KW-1003">Cell membrane</keyword>
<keyword evidence="4 7" id="KW-0812">Transmembrane</keyword>
<feature type="transmembrane region" description="Helical" evidence="7">
    <location>
        <begin position="162"/>
        <end position="185"/>
    </location>
</feature>
<name>A0A286G078_9PROT</name>
<reference evidence="8 9" key="1">
    <citation type="submission" date="2017-09" db="EMBL/GenBank/DDBJ databases">
        <authorList>
            <person name="Ehlers B."/>
            <person name="Leendertz F.H."/>
        </authorList>
    </citation>
    <scope>NUCLEOTIDE SEQUENCE [LARGE SCALE GENOMIC DNA]</scope>
    <source>
        <strain evidence="8 9">USBA 140</strain>
    </source>
</reference>
<dbReference type="Pfam" id="PF03916">
    <property type="entry name" value="NrfD"/>
    <property type="match status" value="1"/>
</dbReference>
<comment type="similarity">
    <text evidence="2">Belongs to the NrfD family.</text>
</comment>
<feature type="transmembrane region" description="Helical" evidence="7">
    <location>
        <begin position="37"/>
        <end position="59"/>
    </location>
</feature>
<gene>
    <name evidence="8" type="ORF">SAMN05421508_10153</name>
</gene>
<dbReference type="Proteomes" id="UP000219621">
    <property type="component" value="Unassembled WGS sequence"/>
</dbReference>
<dbReference type="PANTHER" id="PTHR43044:SF2">
    <property type="entry name" value="POLYSULPHIDE REDUCTASE NRFD"/>
    <property type="match status" value="1"/>
</dbReference>
<evidence type="ECO:0000256" key="2">
    <source>
        <dbReference type="ARBA" id="ARBA00008929"/>
    </source>
</evidence>
<evidence type="ECO:0000313" key="8">
    <source>
        <dbReference type="EMBL" id="SOD88930.1"/>
    </source>
</evidence>
<protein>
    <submittedName>
        <fullName evidence="8">Prokaryotic molybdopterin-containing oxidoreductase family, membrane subunit</fullName>
    </submittedName>
</protein>
<organism evidence="8 9">
    <name type="scientific">Caenispirillum bisanense</name>
    <dbReference type="NCBI Taxonomy" id="414052"/>
    <lineage>
        <taxon>Bacteria</taxon>
        <taxon>Pseudomonadati</taxon>
        <taxon>Pseudomonadota</taxon>
        <taxon>Alphaproteobacteria</taxon>
        <taxon>Rhodospirillales</taxon>
        <taxon>Novispirillaceae</taxon>
        <taxon>Caenispirillum</taxon>
    </lineage>
</organism>
<dbReference type="InterPro" id="IPR005614">
    <property type="entry name" value="NrfD-like"/>
</dbReference>
<dbReference type="OrthoDB" id="9806499at2"/>
<evidence type="ECO:0000256" key="3">
    <source>
        <dbReference type="ARBA" id="ARBA00022475"/>
    </source>
</evidence>
<feature type="transmembrane region" description="Helical" evidence="7">
    <location>
        <begin position="408"/>
        <end position="428"/>
    </location>
</feature>